<evidence type="ECO:0000313" key="2">
    <source>
        <dbReference type="EMBL" id="KAL3868679.1"/>
    </source>
</evidence>
<comment type="caution">
    <text evidence="2">The sequence shown here is derived from an EMBL/GenBank/DDBJ whole genome shotgun (WGS) entry which is preliminary data.</text>
</comment>
<dbReference type="AlphaFoldDB" id="A0ABD3W4C6"/>
<protein>
    <submittedName>
        <fullName evidence="2">Uncharacterized protein</fullName>
    </submittedName>
</protein>
<organism evidence="2 3">
    <name type="scientific">Sinanodonta woodiana</name>
    <name type="common">Chinese pond mussel</name>
    <name type="synonym">Anodonta woodiana</name>
    <dbReference type="NCBI Taxonomy" id="1069815"/>
    <lineage>
        <taxon>Eukaryota</taxon>
        <taxon>Metazoa</taxon>
        <taxon>Spiralia</taxon>
        <taxon>Lophotrochozoa</taxon>
        <taxon>Mollusca</taxon>
        <taxon>Bivalvia</taxon>
        <taxon>Autobranchia</taxon>
        <taxon>Heteroconchia</taxon>
        <taxon>Palaeoheterodonta</taxon>
        <taxon>Unionida</taxon>
        <taxon>Unionoidea</taxon>
        <taxon>Unionidae</taxon>
        <taxon>Unioninae</taxon>
        <taxon>Sinanodonta</taxon>
    </lineage>
</organism>
<dbReference type="Proteomes" id="UP001634394">
    <property type="component" value="Unassembled WGS sequence"/>
</dbReference>
<sequence length="430" mass="49246">MGKEPTNIPGHSRQYHDDPSNRSAFKKVHRVPQEAGPQDEVFLWMYQAANVPEEGWAGGKPHLVGWVDTGDEGNDLRTAEQGKIYFLGYTGFRFPICHYPNCSVKASELHIIWDVIARLQDWGFSVAYILQDGGEENRHFIKSHFNGNPLDSKYMAVNLINQTKFVAINGIMKSGDINGLHTKKMKLNEKYILWKHWISAVHWDREVHSRPIHHKVSDAHLYPNSAEKMRNHLAEEMLDSNTLFLMKSYQASLPDGSYLNNHRPVKNVHDERLQYLYHILQWFTNWRISANNDESIAKGERSKSLLSSQCCDDVESMLVTFSEICKRHLEEFPYGGVVPSRFNTDILENHFCQERGLHNGNATHPSYSTYCSTVNSVILGESLKSRGRKSNSGIAAAKPFTFYVNEPLTKRRKKAGLSEFKFAVFIHHAL</sequence>
<proteinExistence type="predicted"/>
<name>A0ABD3W4C6_SINWO</name>
<gene>
    <name evidence="2" type="ORF">ACJMK2_041457</name>
</gene>
<feature type="region of interest" description="Disordered" evidence="1">
    <location>
        <begin position="1"/>
        <end position="30"/>
    </location>
</feature>
<dbReference type="EMBL" id="JBJQND010000008">
    <property type="protein sequence ID" value="KAL3868679.1"/>
    <property type="molecule type" value="Genomic_DNA"/>
</dbReference>
<reference evidence="2 3" key="1">
    <citation type="submission" date="2024-11" db="EMBL/GenBank/DDBJ databases">
        <title>Chromosome-level genome assembly of the freshwater bivalve Anodonta woodiana.</title>
        <authorList>
            <person name="Chen X."/>
        </authorList>
    </citation>
    <scope>NUCLEOTIDE SEQUENCE [LARGE SCALE GENOMIC DNA]</scope>
    <source>
        <strain evidence="2">MN2024</strain>
        <tissue evidence="2">Gills</tissue>
    </source>
</reference>
<evidence type="ECO:0000256" key="1">
    <source>
        <dbReference type="SAM" id="MobiDB-lite"/>
    </source>
</evidence>
<accession>A0ABD3W4C6</accession>
<evidence type="ECO:0000313" key="3">
    <source>
        <dbReference type="Proteomes" id="UP001634394"/>
    </source>
</evidence>
<keyword evidence="3" id="KW-1185">Reference proteome</keyword>